<organism evidence="5 6">
    <name type="scientific">Dictyostelium purpureum</name>
    <name type="common">Slime mold</name>
    <dbReference type="NCBI Taxonomy" id="5786"/>
    <lineage>
        <taxon>Eukaryota</taxon>
        <taxon>Amoebozoa</taxon>
        <taxon>Evosea</taxon>
        <taxon>Eumycetozoa</taxon>
        <taxon>Dictyostelia</taxon>
        <taxon>Dictyosteliales</taxon>
        <taxon>Dictyosteliaceae</taxon>
        <taxon>Dictyostelium</taxon>
    </lineage>
</organism>
<protein>
    <recommendedName>
        <fullName evidence="7">Tetratricopeptide SHNi-TPR domain-containing protein</fullName>
    </recommendedName>
</protein>
<dbReference type="GO" id="GO:0006335">
    <property type="term" value="P:DNA replication-dependent chromatin assembly"/>
    <property type="evidence" value="ECO:0000318"/>
    <property type="project" value="GO_Central"/>
</dbReference>
<feature type="compositionally biased region" description="Acidic residues" evidence="4">
    <location>
        <begin position="213"/>
        <end position="222"/>
    </location>
</feature>
<feature type="region of interest" description="Disordered" evidence="4">
    <location>
        <begin position="421"/>
        <end position="497"/>
    </location>
</feature>
<dbReference type="OrthoDB" id="5587616at2759"/>
<feature type="compositionally biased region" description="Acidic residues" evidence="4">
    <location>
        <begin position="238"/>
        <end position="250"/>
    </location>
</feature>
<gene>
    <name evidence="5" type="ORF">DICPUDRAFT_151812</name>
</gene>
<feature type="region of interest" description="Disordered" evidence="4">
    <location>
        <begin position="162"/>
        <end position="250"/>
    </location>
</feature>
<proteinExistence type="predicted"/>
<sequence>MENPTIEEMDESIPTTKIPSTETPQIETEENKVEQEGEEEDGGEESGDEQGSESDSYGFSEAEEGEGVQVGDAIVSAEDAKDIVRSARGKEKGADVLMEQKDYSTASFLYEDALKELCAVYGELSPRVAELYIKYGNSLISATKQEEIDNFKNALSKTLMENPDFANGNIPSTQNSTTTTTNTTTTTTTTTTTNTAASDKNTPDRNAEKLIEEAEDLDEEDGDNKKPDLSSKEKTENGEGEGEGEGEEDVSAVQIAYESFETARIIYEKMANKPLELCKVHLVLGDFFIDTDQFETSISEYETAFKIMEESRLNDYKTFADIHHSLACAYHIYHNMSLAEKYYGSAIDFLNKEFKQVQDQIVREDNKEKVEELEKRLQDIKLFIADINTKLIEVTPIDTSKEPVPKELQQDEQQPVFATKAAATPSNPTTPVKTFGVLGKAARRSTPPPSQNPSATSTTSEPRPKRRLEDLMGGIQPSFPSSSTNTTEENNEKKQKL</sequence>
<feature type="compositionally biased region" description="Basic and acidic residues" evidence="4">
    <location>
        <begin position="201"/>
        <end position="212"/>
    </location>
</feature>
<dbReference type="InParanoid" id="F0ZJT4"/>
<reference evidence="6" key="1">
    <citation type="journal article" date="2011" name="Genome Biol.">
        <title>Comparative genomics of the social amoebae Dictyostelium discoideum and Dictyostelium purpureum.</title>
        <authorList>
            <consortium name="US DOE Joint Genome Institute (JGI-PGF)"/>
            <person name="Sucgang R."/>
            <person name="Kuo A."/>
            <person name="Tian X."/>
            <person name="Salerno W."/>
            <person name="Parikh A."/>
            <person name="Feasley C.L."/>
            <person name="Dalin E."/>
            <person name="Tu H."/>
            <person name="Huang E."/>
            <person name="Barry K."/>
            <person name="Lindquist E."/>
            <person name="Shapiro H."/>
            <person name="Bruce D."/>
            <person name="Schmutz J."/>
            <person name="Salamov A."/>
            <person name="Fey P."/>
            <person name="Gaudet P."/>
            <person name="Anjard C."/>
            <person name="Babu M.M."/>
            <person name="Basu S."/>
            <person name="Bushmanova Y."/>
            <person name="van der Wel H."/>
            <person name="Katoh-Kurasawa M."/>
            <person name="Dinh C."/>
            <person name="Coutinho P.M."/>
            <person name="Saito T."/>
            <person name="Elias M."/>
            <person name="Schaap P."/>
            <person name="Kay R.R."/>
            <person name="Henrissat B."/>
            <person name="Eichinger L."/>
            <person name="Rivero F."/>
            <person name="Putnam N.H."/>
            <person name="West C.M."/>
            <person name="Loomis W.F."/>
            <person name="Chisholm R.L."/>
            <person name="Shaulsky G."/>
            <person name="Strassmann J.E."/>
            <person name="Queller D.C."/>
            <person name="Kuspa A."/>
            <person name="Grigoriev I.V."/>
        </authorList>
    </citation>
    <scope>NUCLEOTIDE SEQUENCE [LARGE SCALE GENOMIC DNA]</scope>
    <source>
        <strain evidence="6">QSDP1</strain>
    </source>
</reference>
<dbReference type="PANTHER" id="PTHR15081">
    <property type="entry name" value="NUCLEAR AUTOANTIGENIC SPERM PROTEIN NASP -RELATED"/>
    <property type="match status" value="1"/>
</dbReference>
<feature type="compositionally biased region" description="Polar residues" evidence="4">
    <location>
        <begin position="13"/>
        <end position="26"/>
    </location>
</feature>
<keyword evidence="1" id="KW-0677">Repeat</keyword>
<dbReference type="OMA" id="IAECHYK"/>
<feature type="region of interest" description="Disordered" evidence="4">
    <location>
        <begin position="1"/>
        <end position="68"/>
    </location>
</feature>
<feature type="compositionally biased region" description="Low complexity" evidence="4">
    <location>
        <begin position="177"/>
        <end position="195"/>
    </location>
</feature>
<dbReference type="VEuPathDB" id="AmoebaDB:DICPUDRAFT_151812"/>
<feature type="compositionally biased region" description="Acidic residues" evidence="4">
    <location>
        <begin position="36"/>
        <end position="52"/>
    </location>
</feature>
<keyword evidence="6" id="KW-1185">Reference proteome</keyword>
<accession>F0ZJT4</accession>
<dbReference type="eggNOG" id="KOG4563">
    <property type="taxonomic scope" value="Eukaryota"/>
</dbReference>
<name>F0ZJT4_DICPU</name>
<feature type="coiled-coil region" evidence="3">
    <location>
        <begin position="347"/>
        <end position="390"/>
    </location>
</feature>
<feature type="compositionally biased region" description="Polar residues" evidence="4">
    <location>
        <begin position="452"/>
        <end position="461"/>
    </location>
</feature>
<dbReference type="Proteomes" id="UP000001064">
    <property type="component" value="Unassembled WGS sequence"/>
</dbReference>
<dbReference type="FunFam" id="1.25.40.10:FF:001592">
    <property type="entry name" value="NASP (Human Nuclear Autoantigenic Sperm Protein) homolog"/>
    <property type="match status" value="1"/>
</dbReference>
<evidence type="ECO:0000256" key="4">
    <source>
        <dbReference type="SAM" id="MobiDB-lite"/>
    </source>
</evidence>
<feature type="compositionally biased region" description="Basic and acidic residues" evidence="4">
    <location>
        <begin position="223"/>
        <end position="237"/>
    </location>
</feature>
<dbReference type="PANTHER" id="PTHR15081:SF1">
    <property type="entry name" value="NUCLEAR AUTOANTIGENIC SPERM PROTEIN"/>
    <property type="match status" value="1"/>
</dbReference>
<dbReference type="Gene3D" id="1.25.40.10">
    <property type="entry name" value="Tetratricopeptide repeat domain"/>
    <property type="match status" value="2"/>
</dbReference>
<dbReference type="InterPro" id="IPR011990">
    <property type="entry name" value="TPR-like_helical_dom_sf"/>
</dbReference>
<dbReference type="RefSeq" id="XP_003287690.1">
    <property type="nucleotide sequence ID" value="XM_003287642.1"/>
</dbReference>
<dbReference type="FunCoup" id="F0ZJT4">
    <property type="interactions" value="1"/>
</dbReference>
<feature type="compositionally biased region" description="Acidic residues" evidence="4">
    <location>
        <begin position="1"/>
        <end position="11"/>
    </location>
</feature>
<dbReference type="STRING" id="5786.F0ZJT4"/>
<evidence type="ECO:0000313" key="6">
    <source>
        <dbReference type="Proteomes" id="UP000001064"/>
    </source>
</evidence>
<dbReference type="GeneID" id="10500802"/>
<keyword evidence="3" id="KW-0175">Coiled coil</keyword>
<evidence type="ECO:0000313" key="5">
    <source>
        <dbReference type="EMBL" id="EGC35796.1"/>
    </source>
</evidence>
<dbReference type="GO" id="GO:0034080">
    <property type="term" value="P:CENP-A containing chromatin assembly"/>
    <property type="evidence" value="ECO:0000318"/>
    <property type="project" value="GO_Central"/>
</dbReference>
<evidence type="ECO:0000256" key="3">
    <source>
        <dbReference type="SAM" id="Coils"/>
    </source>
</evidence>
<dbReference type="KEGG" id="dpp:DICPUDRAFT_151812"/>
<dbReference type="GO" id="GO:0005654">
    <property type="term" value="C:nucleoplasm"/>
    <property type="evidence" value="ECO:0000318"/>
    <property type="project" value="GO_Central"/>
</dbReference>
<dbReference type="InterPro" id="IPR051730">
    <property type="entry name" value="NASP-like"/>
</dbReference>
<evidence type="ECO:0000256" key="1">
    <source>
        <dbReference type="ARBA" id="ARBA00022737"/>
    </source>
</evidence>
<evidence type="ECO:0000256" key="2">
    <source>
        <dbReference type="ARBA" id="ARBA00022803"/>
    </source>
</evidence>
<dbReference type="SUPFAM" id="SSF48452">
    <property type="entry name" value="TPR-like"/>
    <property type="match status" value="1"/>
</dbReference>
<dbReference type="AlphaFoldDB" id="F0ZJT4"/>
<dbReference type="GO" id="GO:0042393">
    <property type="term" value="F:histone binding"/>
    <property type="evidence" value="ECO:0000318"/>
    <property type="project" value="GO_Central"/>
</dbReference>
<evidence type="ECO:0008006" key="7">
    <source>
        <dbReference type="Google" id="ProtNLM"/>
    </source>
</evidence>
<dbReference type="EMBL" id="GL871047">
    <property type="protein sequence ID" value="EGC35796.1"/>
    <property type="molecule type" value="Genomic_DNA"/>
</dbReference>
<keyword evidence="2" id="KW-0802">TPR repeat</keyword>